<keyword evidence="2" id="KW-1185">Reference proteome</keyword>
<dbReference type="OrthoDB" id="6193155at2759"/>
<sequence length="237" mass="27124">MFNGTSLKKKVNLHDLRLVDNIAEKSSRVVLISRTIIPSSTINGMQVGKNVNLRLLNNAPINKIKQGSRVVKKSWIPKEEMPRGTIVMMKTLRRDVFVQWDQIEESVNLHDIRLESNQHCTNREIEEGSRVVKIVLTSKEKSNVGTIVKVNITRQTARVRWDKQSEEKVQLYKLRLVGNYLTVCYMADEHNVSHIFSRIQSEDSKGKEMPARFDVKLTGYAFACGILEKSEVSASER</sequence>
<name>A0A8S3Q146_MYTED</name>
<protein>
    <submittedName>
        <fullName evidence="1">Uncharacterized protein</fullName>
    </submittedName>
</protein>
<dbReference type="AlphaFoldDB" id="A0A8S3Q146"/>
<comment type="caution">
    <text evidence="1">The sequence shown here is derived from an EMBL/GenBank/DDBJ whole genome shotgun (WGS) entry which is preliminary data.</text>
</comment>
<evidence type="ECO:0000313" key="1">
    <source>
        <dbReference type="EMBL" id="CAG2188977.1"/>
    </source>
</evidence>
<dbReference type="Proteomes" id="UP000683360">
    <property type="component" value="Unassembled WGS sequence"/>
</dbReference>
<evidence type="ECO:0000313" key="2">
    <source>
        <dbReference type="Proteomes" id="UP000683360"/>
    </source>
</evidence>
<dbReference type="EMBL" id="CAJPWZ010000283">
    <property type="protein sequence ID" value="CAG2188977.1"/>
    <property type="molecule type" value="Genomic_DNA"/>
</dbReference>
<gene>
    <name evidence="1" type="ORF">MEDL_4479</name>
</gene>
<proteinExistence type="predicted"/>
<organism evidence="1 2">
    <name type="scientific">Mytilus edulis</name>
    <name type="common">Blue mussel</name>
    <dbReference type="NCBI Taxonomy" id="6550"/>
    <lineage>
        <taxon>Eukaryota</taxon>
        <taxon>Metazoa</taxon>
        <taxon>Spiralia</taxon>
        <taxon>Lophotrochozoa</taxon>
        <taxon>Mollusca</taxon>
        <taxon>Bivalvia</taxon>
        <taxon>Autobranchia</taxon>
        <taxon>Pteriomorphia</taxon>
        <taxon>Mytilida</taxon>
        <taxon>Mytiloidea</taxon>
        <taxon>Mytilidae</taxon>
        <taxon>Mytilinae</taxon>
        <taxon>Mytilus</taxon>
    </lineage>
</organism>
<accession>A0A8S3Q146</accession>
<reference evidence="1" key="1">
    <citation type="submission" date="2021-03" db="EMBL/GenBank/DDBJ databases">
        <authorList>
            <person name="Bekaert M."/>
        </authorList>
    </citation>
    <scope>NUCLEOTIDE SEQUENCE</scope>
</reference>